<evidence type="ECO:0000313" key="1">
    <source>
        <dbReference type="EMBL" id="VVD74842.1"/>
    </source>
</evidence>
<proteinExistence type="predicted"/>
<evidence type="ECO:0008006" key="3">
    <source>
        <dbReference type="Google" id="ProtNLM"/>
    </source>
</evidence>
<name>A0A5E4SJ75_9BURK</name>
<protein>
    <recommendedName>
        <fullName evidence="3">Antitermination protein Q</fullName>
    </recommendedName>
</protein>
<dbReference type="AlphaFoldDB" id="A0A5E4SJ75"/>
<keyword evidence="2" id="KW-1185">Reference proteome</keyword>
<accession>A0A5E4SJ75</accession>
<organism evidence="1 2">
    <name type="scientific">Pandoraea horticolens</name>
    <dbReference type="NCBI Taxonomy" id="2508298"/>
    <lineage>
        <taxon>Bacteria</taxon>
        <taxon>Pseudomonadati</taxon>
        <taxon>Pseudomonadota</taxon>
        <taxon>Betaproteobacteria</taxon>
        <taxon>Burkholderiales</taxon>
        <taxon>Burkholderiaceae</taxon>
        <taxon>Pandoraea</taxon>
    </lineage>
</organism>
<evidence type="ECO:0000313" key="2">
    <source>
        <dbReference type="Proteomes" id="UP000343317"/>
    </source>
</evidence>
<dbReference type="EMBL" id="CABPSM010000002">
    <property type="protein sequence ID" value="VVD74842.1"/>
    <property type="molecule type" value="Genomic_DNA"/>
</dbReference>
<reference evidence="1 2" key="1">
    <citation type="submission" date="2019-08" db="EMBL/GenBank/DDBJ databases">
        <authorList>
            <person name="Peeters C."/>
        </authorList>
    </citation>
    <scope>NUCLEOTIDE SEQUENCE [LARGE SCALE GENOMIC DNA]</scope>
    <source>
        <strain evidence="1 2">LMG 31112</strain>
    </source>
</reference>
<sequence length="119" mass="13510">MSTKRDLNVLCEEWAAWHRTRRIFVPPLPVGLLGSIQPRKVGPEPDAICSSALSFFNLAVLSLPESPEKEALYLFYIHRVSHIKRVASALGISRDAFYKRVESGRAQAYRAYCRMVECV</sequence>
<dbReference type="Proteomes" id="UP000343317">
    <property type="component" value="Unassembled WGS sequence"/>
</dbReference>
<gene>
    <name evidence="1" type="ORF">PHO31112_00782</name>
</gene>